<keyword evidence="5" id="KW-1017">Isopeptide bond</keyword>
<comment type="caution">
    <text evidence="14">The sequence shown here is derived from an EMBL/GenBank/DDBJ whole genome shotgun (WGS) entry which is preliminary data.</text>
</comment>
<organism evidence="14 15">
    <name type="scientific">Piromyces finnis</name>
    <dbReference type="NCBI Taxonomy" id="1754191"/>
    <lineage>
        <taxon>Eukaryota</taxon>
        <taxon>Fungi</taxon>
        <taxon>Fungi incertae sedis</taxon>
        <taxon>Chytridiomycota</taxon>
        <taxon>Chytridiomycota incertae sedis</taxon>
        <taxon>Neocallimastigomycetes</taxon>
        <taxon>Neocallimastigales</taxon>
        <taxon>Neocallimastigaceae</taxon>
        <taxon>Piromyces</taxon>
    </lineage>
</organism>
<evidence type="ECO:0000256" key="8">
    <source>
        <dbReference type="ARBA" id="ARBA00022990"/>
    </source>
</evidence>
<dbReference type="InterPro" id="IPR008603">
    <property type="entry name" value="DCTN4"/>
</dbReference>
<proteinExistence type="inferred from homology"/>
<comment type="subunit">
    <text evidence="13">Subunit of dynactin, a multiprotein complex part of a tripartite complex with dynein and a adapter, such as BICDL1, BICD2 or HOOK3. The dynactin complex is built around ACTR1A/ACTB filament and consists of an actin-related filament composed of a shoulder domain, a pointed end and a barbed end. Its length is defined by its flexible shoulder domain. The soulder is composed of 2 DCTN1 subunits, 4 DCTN2 and 2 DCTN3. The 4 DCNT2 (via N-terminus) bind the ACTR1A filament and act as molecular rulers to determine the length. The pointed end is important for binding dynein-dynactin cargo adapters. Consists of 4 subunits: ACTR10, DCNT4, DCTN5 and DCTN6. The barbed end is composed of a CAPZA1:CAPZB heterodimers, which binds ACTR1A/ACTB filament and dynactin and stabilizes dynactin. Interacts with ATP7B, but not ATP7A, in a copper-dependent manner. Interacts with ANK2; this interaction is required for localization at costameres. Interacts with N4BP2L1.</text>
</comment>
<evidence type="ECO:0000256" key="7">
    <source>
        <dbReference type="ARBA" id="ARBA00022843"/>
    </source>
</evidence>
<gene>
    <name evidence="14" type="ORF">BCR36DRAFT_320825</name>
</gene>
<name>A0A1Y1VI26_9FUNG</name>
<dbReference type="Pfam" id="PF05502">
    <property type="entry name" value="Dynactin_p62"/>
    <property type="match status" value="2"/>
</dbReference>
<dbReference type="PANTHER" id="PTHR13034:SF2">
    <property type="entry name" value="DYNACTIN SUBUNIT 4"/>
    <property type="match status" value="1"/>
</dbReference>
<accession>A0A1Y1VI26</accession>
<reference evidence="14 15" key="2">
    <citation type="submission" date="2016-08" db="EMBL/GenBank/DDBJ databases">
        <title>Pervasive Adenine N6-methylation of Active Genes in Fungi.</title>
        <authorList>
            <consortium name="DOE Joint Genome Institute"/>
            <person name="Mondo S.J."/>
            <person name="Dannebaum R.O."/>
            <person name="Kuo R.C."/>
            <person name="Labutti K."/>
            <person name="Haridas S."/>
            <person name="Kuo A."/>
            <person name="Salamov A."/>
            <person name="Ahrendt S.R."/>
            <person name="Lipzen A."/>
            <person name="Sullivan W."/>
            <person name="Andreopoulos W.B."/>
            <person name="Clum A."/>
            <person name="Lindquist E."/>
            <person name="Daum C."/>
            <person name="Ramamoorthy G.K."/>
            <person name="Gryganskyi A."/>
            <person name="Culley D."/>
            <person name="Magnuson J.K."/>
            <person name="James T.Y."/>
            <person name="O'Malley M.A."/>
            <person name="Stajich J.E."/>
            <person name="Spatafora J.W."/>
            <person name="Visel A."/>
            <person name="Grigoriev I.V."/>
        </authorList>
    </citation>
    <scope>NUCLEOTIDE SEQUENCE [LARGE SCALE GENOMIC DNA]</scope>
    <source>
        <strain evidence="15">finn</strain>
    </source>
</reference>
<evidence type="ECO:0000256" key="13">
    <source>
        <dbReference type="ARBA" id="ARBA00093507"/>
    </source>
</evidence>
<reference evidence="14 15" key="1">
    <citation type="submission" date="2016-08" db="EMBL/GenBank/DDBJ databases">
        <title>Genomes of anaerobic fungi encode conserved fungal cellulosomes for biomass hydrolysis.</title>
        <authorList>
            <consortium name="DOE Joint Genome Institute"/>
            <person name="Haitjema C.H."/>
            <person name="Gilmore S.P."/>
            <person name="Henske J.K."/>
            <person name="Solomon K.V."/>
            <person name="De Groot R."/>
            <person name="Kuo A."/>
            <person name="Mondo S.J."/>
            <person name="Salamov A.A."/>
            <person name="Labutti K."/>
            <person name="Zhao Z."/>
            <person name="Chiniquy J."/>
            <person name="Barry K."/>
            <person name="Brewer H.M."/>
            <person name="Purvine S.O."/>
            <person name="Wright A.T."/>
            <person name="Boxma B."/>
            <person name="Van Alen T."/>
            <person name="Hackstein J.H."/>
            <person name="Baker S.E."/>
            <person name="Grigoriev I.V."/>
            <person name="O'Malley M.A."/>
        </authorList>
    </citation>
    <scope>NUCLEOTIDE SEQUENCE [LARGE SCALE GENOMIC DNA]</scope>
    <source>
        <strain evidence="15">finn</strain>
    </source>
</reference>
<keyword evidence="15" id="KW-1185">Reference proteome</keyword>
<dbReference type="AlphaFoldDB" id="A0A1Y1VI26"/>
<evidence type="ECO:0000256" key="5">
    <source>
        <dbReference type="ARBA" id="ARBA00022499"/>
    </source>
</evidence>
<dbReference type="OrthoDB" id="283815at2759"/>
<keyword evidence="4" id="KW-0963">Cytoplasm</keyword>
<evidence type="ECO:0000256" key="9">
    <source>
        <dbReference type="ARBA" id="ARBA00023054"/>
    </source>
</evidence>
<dbReference type="GO" id="GO:0001725">
    <property type="term" value="C:stress fiber"/>
    <property type="evidence" value="ECO:0007669"/>
    <property type="project" value="UniProtKB-SubCell"/>
</dbReference>
<protein>
    <recommendedName>
        <fullName evidence="12">Dynactin subunit 4</fullName>
    </recommendedName>
</protein>
<comment type="subcellular location">
    <subcellularLocation>
        <location evidence="1">Cytoplasm</location>
        <location evidence="1">Cytoskeleton</location>
        <location evidence="1">Microtubule organizing center</location>
        <location evidence="1">Centrosome</location>
    </subcellularLocation>
    <subcellularLocation>
        <location evidence="2">Cytoplasm</location>
        <location evidence="2">Cytoskeleton</location>
        <location evidence="2">Stress fiber</location>
    </subcellularLocation>
    <subcellularLocation>
        <location evidence="3">Cytoplasm</location>
        <location evidence="3">Myofibril</location>
    </subcellularLocation>
</comment>
<keyword evidence="10" id="KW-0206">Cytoskeleton</keyword>
<evidence type="ECO:0000256" key="3">
    <source>
        <dbReference type="ARBA" id="ARBA00004657"/>
    </source>
</evidence>
<sequence length="598" mass="68853">MDEIKNKNKNKNNNIPFPYVYYQCTCQVVSKIRKDIYFSTFQFPLKEPVESEINSTTISHFPPTHFNHHRLKSIYDLFFCPSCCELHCPDCVKNDFLCFYCPNCLFDVPQASVVSEQNRCIRNCFECPICFNVLTVISQQDTINTTATDDEQTVYFLACNVCQWKSLEINLSFDKSTGLYLQLQKKESILPHEVEFQNLRNHYDKCLRSNNNMNNINTKRLSALFGNTSSFLYSPSIISHIPDLKTKLIQAKRDNNQISDEYNNSSENKDTQVMEDELEMINLKNLENMDELTSLKQKLNQPEDQPRYLKQLRIHRIPLRVKLQTKCDKCEKILVKQEVQKMKKPSNIRFSIKSFARDYIPNIFIQKIIPNNKLHKDIPVQVLLKFVNPLSQEISVSISTLPNKQNEDKMDIDMDSKKNSPIITPKFSSRKSSLNLSPILSPILSPKKRKKPSLKISTAPIIPINPTTTTKIKNPYKENAGVATCNVTVLAKSFKIPAYDPTKEFENDTESNEQNQVGIFEKKKNSVSIIVEVRPTGDIGDRVEFPILVTYSFVNNEKEVNNETPISPNYAELSHGVQKFVSFWSVIGIGEISKECFD</sequence>
<dbReference type="Proteomes" id="UP000193719">
    <property type="component" value="Unassembled WGS sequence"/>
</dbReference>
<evidence type="ECO:0000256" key="4">
    <source>
        <dbReference type="ARBA" id="ARBA00022490"/>
    </source>
</evidence>
<dbReference type="STRING" id="1754191.A0A1Y1VI26"/>
<evidence type="ECO:0000256" key="1">
    <source>
        <dbReference type="ARBA" id="ARBA00004300"/>
    </source>
</evidence>
<evidence type="ECO:0000256" key="11">
    <source>
        <dbReference type="ARBA" id="ARBA00034776"/>
    </source>
</evidence>
<keyword evidence="7" id="KW-0832">Ubl conjugation</keyword>
<dbReference type="PANTHER" id="PTHR13034">
    <property type="entry name" value="DYNACTIN P62 SUBUNIT"/>
    <property type="match status" value="1"/>
</dbReference>
<comment type="similarity">
    <text evidence="11">Belongs to the dynactin subunit 4 family.</text>
</comment>
<keyword evidence="8" id="KW-0007">Acetylation</keyword>
<evidence type="ECO:0000256" key="6">
    <source>
        <dbReference type="ARBA" id="ARBA00022553"/>
    </source>
</evidence>
<evidence type="ECO:0000313" key="14">
    <source>
        <dbReference type="EMBL" id="ORX56034.1"/>
    </source>
</evidence>
<dbReference type="GO" id="GO:0005869">
    <property type="term" value="C:dynactin complex"/>
    <property type="evidence" value="ECO:0007669"/>
    <property type="project" value="InterPro"/>
</dbReference>
<evidence type="ECO:0000256" key="12">
    <source>
        <dbReference type="ARBA" id="ARBA00034864"/>
    </source>
</evidence>
<dbReference type="EMBL" id="MCFH01000008">
    <property type="protein sequence ID" value="ORX56034.1"/>
    <property type="molecule type" value="Genomic_DNA"/>
</dbReference>
<evidence type="ECO:0000256" key="10">
    <source>
        <dbReference type="ARBA" id="ARBA00023212"/>
    </source>
</evidence>
<keyword evidence="6" id="KW-0597">Phosphoprotein</keyword>
<keyword evidence="9" id="KW-0175">Coiled coil</keyword>
<evidence type="ECO:0000256" key="2">
    <source>
        <dbReference type="ARBA" id="ARBA00004529"/>
    </source>
</evidence>
<evidence type="ECO:0000313" key="15">
    <source>
        <dbReference type="Proteomes" id="UP000193719"/>
    </source>
</evidence>